<keyword evidence="4" id="KW-1185">Reference proteome</keyword>
<evidence type="ECO:0000313" key="4">
    <source>
        <dbReference type="Proteomes" id="UP001497623"/>
    </source>
</evidence>
<reference evidence="3 4" key="1">
    <citation type="submission" date="2024-05" db="EMBL/GenBank/DDBJ databases">
        <authorList>
            <person name="Wallberg A."/>
        </authorList>
    </citation>
    <scope>NUCLEOTIDE SEQUENCE [LARGE SCALE GENOMIC DNA]</scope>
</reference>
<evidence type="ECO:0000313" key="3">
    <source>
        <dbReference type="EMBL" id="CAL4089708.1"/>
    </source>
</evidence>
<evidence type="ECO:0000259" key="2">
    <source>
        <dbReference type="Pfam" id="PF13649"/>
    </source>
</evidence>
<protein>
    <recommendedName>
        <fullName evidence="2">Methyltransferase domain-containing protein</fullName>
    </recommendedName>
</protein>
<dbReference type="Proteomes" id="UP001497623">
    <property type="component" value="Unassembled WGS sequence"/>
</dbReference>
<proteinExistence type="predicted"/>
<feature type="chain" id="PRO_5043539469" description="Methyltransferase domain-containing protein" evidence="1">
    <location>
        <begin position="23"/>
        <end position="460"/>
    </location>
</feature>
<dbReference type="Pfam" id="PF13649">
    <property type="entry name" value="Methyltransf_25"/>
    <property type="match status" value="1"/>
</dbReference>
<dbReference type="CDD" id="cd06093">
    <property type="entry name" value="PX_domain"/>
    <property type="match status" value="1"/>
</dbReference>
<sequence>MALLDILLMLLFLIGTLLPTFASFFPPYLEGDPVEMFVTSLDPPDFRGEVLYKVEFTLNSKAGIINGMIHRSWTDFEELQRLIDEDITINPGISLPALESVETLNNYLIEGSQSPVLMSSQLVSDFLGINWNGENIGFDLSLIDFLETLGARVPAFAPEPPIFDNEDDVILNSETPFEVYLYLRGMQSKVTINEYLKYFESFIDTCPSFSGDANDNDVSPPSGPVEYPTHFNKTFVHFLPGGYLNGRTVRISYLGSNKFNFLNETRLVEWLDKLHGDKHPKRILDIGTGPGFSAFALATLYTDAEIIAVDLSAPYIRFARRWQTLRNISNIQFFHGNAEDLSWLESESFDFINYAYVLHEMPADNAMRILSEIYRLLATDGTMNGFEVPLKENPEHRRLFSDWSTFNCDDWNSDGPKGPEPYMYEFEFGTNLTQSLVDIGLKDVNVIDFAYFDSIYVGTK</sequence>
<dbReference type="PANTHER" id="PTHR43591:SF24">
    <property type="entry name" value="2-METHOXY-6-POLYPRENYL-1,4-BENZOQUINOL METHYLASE, MITOCHONDRIAL"/>
    <property type="match status" value="1"/>
</dbReference>
<dbReference type="EMBL" id="CAXKWB010008119">
    <property type="protein sequence ID" value="CAL4089708.1"/>
    <property type="molecule type" value="Genomic_DNA"/>
</dbReference>
<dbReference type="Gene3D" id="3.40.50.150">
    <property type="entry name" value="Vaccinia Virus protein VP39"/>
    <property type="match status" value="1"/>
</dbReference>
<accession>A0AAV2QJS2</accession>
<dbReference type="InterPro" id="IPR041698">
    <property type="entry name" value="Methyltransf_25"/>
</dbReference>
<dbReference type="AlphaFoldDB" id="A0AAV2QJS2"/>
<name>A0AAV2QJS2_MEGNR</name>
<comment type="caution">
    <text evidence="3">The sequence shown here is derived from an EMBL/GenBank/DDBJ whole genome shotgun (WGS) entry which is preliminary data.</text>
</comment>
<feature type="signal peptide" evidence="1">
    <location>
        <begin position="1"/>
        <end position="22"/>
    </location>
</feature>
<dbReference type="PANTHER" id="PTHR43591">
    <property type="entry name" value="METHYLTRANSFERASE"/>
    <property type="match status" value="1"/>
</dbReference>
<dbReference type="CDD" id="cd02440">
    <property type="entry name" value="AdoMet_MTases"/>
    <property type="match status" value="1"/>
</dbReference>
<feature type="domain" description="Methyltransferase" evidence="2">
    <location>
        <begin position="283"/>
        <end position="381"/>
    </location>
</feature>
<dbReference type="SUPFAM" id="SSF53335">
    <property type="entry name" value="S-adenosyl-L-methionine-dependent methyltransferases"/>
    <property type="match status" value="1"/>
</dbReference>
<organism evidence="3 4">
    <name type="scientific">Meganyctiphanes norvegica</name>
    <name type="common">Northern krill</name>
    <name type="synonym">Thysanopoda norvegica</name>
    <dbReference type="NCBI Taxonomy" id="48144"/>
    <lineage>
        <taxon>Eukaryota</taxon>
        <taxon>Metazoa</taxon>
        <taxon>Ecdysozoa</taxon>
        <taxon>Arthropoda</taxon>
        <taxon>Crustacea</taxon>
        <taxon>Multicrustacea</taxon>
        <taxon>Malacostraca</taxon>
        <taxon>Eumalacostraca</taxon>
        <taxon>Eucarida</taxon>
        <taxon>Euphausiacea</taxon>
        <taxon>Euphausiidae</taxon>
        <taxon>Meganyctiphanes</taxon>
    </lineage>
</organism>
<gene>
    <name evidence="3" type="ORF">MNOR_LOCUS13880</name>
</gene>
<dbReference type="GO" id="GO:0008168">
    <property type="term" value="F:methyltransferase activity"/>
    <property type="evidence" value="ECO:0007669"/>
    <property type="project" value="TreeGrafter"/>
</dbReference>
<evidence type="ECO:0000256" key="1">
    <source>
        <dbReference type="SAM" id="SignalP"/>
    </source>
</evidence>
<keyword evidence="1" id="KW-0732">Signal</keyword>
<dbReference type="InterPro" id="IPR029063">
    <property type="entry name" value="SAM-dependent_MTases_sf"/>
</dbReference>